<accession>A0A914DKM5</accession>
<organism evidence="4 5">
    <name type="scientific">Acrobeloides nanus</name>
    <dbReference type="NCBI Taxonomy" id="290746"/>
    <lineage>
        <taxon>Eukaryota</taxon>
        <taxon>Metazoa</taxon>
        <taxon>Ecdysozoa</taxon>
        <taxon>Nematoda</taxon>
        <taxon>Chromadorea</taxon>
        <taxon>Rhabditida</taxon>
        <taxon>Tylenchina</taxon>
        <taxon>Cephalobomorpha</taxon>
        <taxon>Cephaloboidea</taxon>
        <taxon>Cephalobidae</taxon>
        <taxon>Acrobeloides</taxon>
    </lineage>
</organism>
<evidence type="ECO:0000313" key="4">
    <source>
        <dbReference type="Proteomes" id="UP000887540"/>
    </source>
</evidence>
<dbReference type="SMART" id="SM00879">
    <property type="entry name" value="Brix"/>
    <property type="match status" value="1"/>
</dbReference>
<dbReference type="GO" id="GO:0019843">
    <property type="term" value="F:rRNA binding"/>
    <property type="evidence" value="ECO:0007669"/>
    <property type="project" value="InterPro"/>
</dbReference>
<dbReference type="GO" id="GO:0006364">
    <property type="term" value="P:rRNA processing"/>
    <property type="evidence" value="ECO:0007669"/>
    <property type="project" value="InterPro"/>
</dbReference>
<evidence type="ECO:0000256" key="2">
    <source>
        <dbReference type="SAM" id="MobiDB-lite"/>
    </source>
</evidence>
<sequence>MGKPKGRRGKSARRARQGQLGLMSNAGKKSKQFTKLTELREEKKDEKREIEALKEKVRGKLADEQAAKQPHSFVIHTGSVGRYVKRLERDMRRVMEPNTASHLKVSKRNNFKDFIVNAAPLGVSHLTVFTKTEEHINMRIMRLPQGPTVSFRVKNYSLARDILSSLKRPVIFQELFLNSPLVVLNGFNQPDAKHLNLVQSLIQNMFPSIHVDTLNLANIRRTVLVNYELETDTIEFRHYAIKTVPAGLSKSAKKIVQSRIPDLSKYEDISDYFLNPGALSESEYEEEQVEVDLPQDLKTRGCKKGQKTKIRLVEIGPRLTLQLTKIEEGIDEGEVLYHAFVKKSTKEIVALRRKLPLIRKRRLRHQKNVEHAVIRKLEARNKRLEKEEADFNIRKEALIRKQKQVTGDEELYSDEEKPPPISRQEEEEMESSDENDEPPNKVRKEERNEKSRRPKFRTSKNKS</sequence>
<feature type="compositionally biased region" description="Basic and acidic residues" evidence="2">
    <location>
        <begin position="438"/>
        <end position="451"/>
    </location>
</feature>
<proteinExistence type="predicted"/>
<dbReference type="Proteomes" id="UP000887540">
    <property type="component" value="Unplaced"/>
</dbReference>
<dbReference type="GO" id="GO:0030687">
    <property type="term" value="C:preribosome, large subunit precursor"/>
    <property type="evidence" value="ECO:0007669"/>
    <property type="project" value="TreeGrafter"/>
</dbReference>
<dbReference type="PANTHER" id="PTHR12661:SF5">
    <property type="entry name" value="SUPPRESSOR OF SWI4 1 HOMOLOG"/>
    <property type="match status" value="1"/>
</dbReference>
<feature type="compositionally biased region" description="Basic residues" evidence="2">
    <location>
        <begin position="452"/>
        <end position="463"/>
    </location>
</feature>
<feature type="region of interest" description="Disordered" evidence="2">
    <location>
        <begin position="1"/>
        <end position="47"/>
    </location>
</feature>
<evidence type="ECO:0000313" key="5">
    <source>
        <dbReference type="WBParaSite" id="ACRNAN_scaffold3037.g27323.t1"/>
    </source>
</evidence>
<name>A0A914DKM5_9BILA</name>
<dbReference type="GO" id="GO:0000027">
    <property type="term" value="P:ribosomal large subunit assembly"/>
    <property type="evidence" value="ECO:0007669"/>
    <property type="project" value="TreeGrafter"/>
</dbReference>
<dbReference type="InterPro" id="IPR007109">
    <property type="entry name" value="Brix"/>
</dbReference>
<dbReference type="InterPro" id="IPR045112">
    <property type="entry name" value="PPAN-like"/>
</dbReference>
<dbReference type="AlphaFoldDB" id="A0A914DKM5"/>
<feature type="domain" description="Brix" evidence="3">
    <location>
        <begin position="70"/>
        <end position="332"/>
    </location>
</feature>
<evidence type="ECO:0000259" key="3">
    <source>
        <dbReference type="PROSITE" id="PS50833"/>
    </source>
</evidence>
<dbReference type="WBParaSite" id="ACRNAN_scaffold3037.g27323.t1">
    <property type="protein sequence ID" value="ACRNAN_scaffold3037.g27323.t1"/>
    <property type="gene ID" value="ACRNAN_scaffold3037.g27323"/>
</dbReference>
<feature type="compositionally biased region" description="Basic residues" evidence="2">
    <location>
        <begin position="1"/>
        <end position="16"/>
    </location>
</feature>
<keyword evidence="4" id="KW-1185">Reference proteome</keyword>
<feature type="compositionally biased region" description="Acidic residues" evidence="2">
    <location>
        <begin position="425"/>
        <end position="437"/>
    </location>
</feature>
<keyword evidence="1" id="KW-0175">Coiled coil</keyword>
<feature type="coiled-coil region" evidence="1">
    <location>
        <begin position="367"/>
        <end position="401"/>
    </location>
</feature>
<feature type="compositionally biased region" description="Basic and acidic residues" evidence="2">
    <location>
        <begin position="37"/>
        <end position="47"/>
    </location>
</feature>
<protein>
    <submittedName>
        <fullName evidence="5">Brix domain-containing protein</fullName>
    </submittedName>
</protein>
<dbReference type="PROSITE" id="PS50833">
    <property type="entry name" value="BRIX"/>
    <property type="match status" value="1"/>
</dbReference>
<reference evidence="5" key="1">
    <citation type="submission" date="2022-11" db="UniProtKB">
        <authorList>
            <consortium name="WormBaseParasite"/>
        </authorList>
    </citation>
    <scope>IDENTIFICATION</scope>
</reference>
<evidence type="ECO:0000256" key="1">
    <source>
        <dbReference type="SAM" id="Coils"/>
    </source>
</evidence>
<dbReference type="Pfam" id="PF04427">
    <property type="entry name" value="Brix"/>
    <property type="match status" value="1"/>
</dbReference>
<dbReference type="PANTHER" id="PTHR12661">
    <property type="entry name" value="PETER PAN-RELATED"/>
    <property type="match status" value="1"/>
</dbReference>
<feature type="region of interest" description="Disordered" evidence="2">
    <location>
        <begin position="404"/>
        <end position="463"/>
    </location>
</feature>